<feature type="domain" description="Transketolase N-terminal" evidence="1">
    <location>
        <begin position="216"/>
        <end position="274"/>
    </location>
</feature>
<protein>
    <recommendedName>
        <fullName evidence="1">Transketolase N-terminal domain-containing protein</fullName>
    </recommendedName>
</protein>
<dbReference type="InterPro" id="IPR005474">
    <property type="entry name" value="Transketolase_N"/>
</dbReference>
<evidence type="ECO:0000259" key="1">
    <source>
        <dbReference type="Pfam" id="PF00456"/>
    </source>
</evidence>
<gene>
    <name evidence="2" type="ORF">LVJ77_02470</name>
</gene>
<keyword evidence="3" id="KW-1185">Reference proteome</keyword>
<evidence type="ECO:0000313" key="3">
    <source>
        <dbReference type="Proteomes" id="UP000831534"/>
    </source>
</evidence>
<reference evidence="2" key="1">
    <citation type="submission" date="2021-12" db="EMBL/GenBank/DDBJ databases">
        <authorList>
            <person name="Veyrier F.J."/>
        </authorList>
    </citation>
    <scope>NUCLEOTIDE SEQUENCE</scope>
    <source>
        <strain evidence="2">17694</strain>
    </source>
</reference>
<dbReference type="PANTHER" id="PTHR43825:SF3">
    <property type="entry name" value="PYRUVATE DEHYDROGENASE E1 COMPONENT"/>
    <property type="match status" value="1"/>
</dbReference>
<dbReference type="Pfam" id="PF00456">
    <property type="entry name" value="Transketolase_N"/>
    <property type="match status" value="1"/>
</dbReference>
<dbReference type="InterPro" id="IPR051157">
    <property type="entry name" value="PDH/Transketolase"/>
</dbReference>
<name>A0A8T9MV44_9NEIS</name>
<dbReference type="InterPro" id="IPR029061">
    <property type="entry name" value="THDP-binding"/>
</dbReference>
<reference evidence="2" key="2">
    <citation type="journal article" date="2022" name="Res Sq">
        <title>Evolution of multicellular longitudinally dividing oral cavity symbionts (Neisseriaceae).</title>
        <authorList>
            <person name="Nyongesa S."/>
            <person name="Weber P."/>
            <person name="Bernet E."/>
            <person name="Pullido F."/>
            <person name="Nieckarz M."/>
            <person name="Delaby M."/>
            <person name="Nieves C."/>
            <person name="Viehboeck T."/>
            <person name="Krause N."/>
            <person name="Rivera-Millot A."/>
            <person name="Nakamura A."/>
            <person name="Vischer N."/>
            <person name="VanNieuwenhze M."/>
            <person name="Brun Y."/>
            <person name="Cava F."/>
            <person name="Bulgheresi S."/>
            <person name="Veyrier F."/>
        </authorList>
    </citation>
    <scope>NUCLEOTIDE SEQUENCE</scope>
    <source>
        <strain evidence="2">17694</strain>
    </source>
</reference>
<dbReference type="EMBL" id="CP091521">
    <property type="protein sequence ID" value="UOP05149.1"/>
    <property type="molecule type" value="Genomic_DNA"/>
</dbReference>
<organism evidence="2 3">
    <name type="scientific">Conchiformibius kuhniae</name>
    <dbReference type="NCBI Taxonomy" id="211502"/>
    <lineage>
        <taxon>Bacteria</taxon>
        <taxon>Pseudomonadati</taxon>
        <taxon>Pseudomonadota</taxon>
        <taxon>Betaproteobacteria</taxon>
        <taxon>Neisseriales</taxon>
        <taxon>Neisseriaceae</taxon>
        <taxon>Conchiformibius</taxon>
    </lineage>
</organism>
<dbReference type="PANTHER" id="PTHR43825">
    <property type="entry name" value="PYRUVATE DEHYDROGENASE E1 COMPONENT"/>
    <property type="match status" value="1"/>
</dbReference>
<dbReference type="AlphaFoldDB" id="A0A8T9MV44"/>
<sequence>MSQTYNDVRDTDPVETQEWLDALSSVLQHEGEERAHFLLENLVKYTRRRGVHLPFDATTAYLNTIPVGKEQKSPGNHELEHRIRSIIRWNAAAMVLRAGKKDLELGGHIASFQSAATLYDVGFNHFWHAKNGDEEGDLVFVQGHSAPGIYARAFVEGRLNEEQLDKFRQEADGDGTVVLSAPAPDARFLAIPHRIHGLGYALSGDLPSAFPEIFGFARLEQNQSTRKVWVFCGDGEMDEPESQGAISLAAREGLDNLIFVINCNLQRLDGPCAATAKSFRNWKAISVARAGTC</sequence>
<dbReference type="Gene3D" id="3.40.50.970">
    <property type="match status" value="1"/>
</dbReference>
<proteinExistence type="predicted"/>
<dbReference type="Proteomes" id="UP000831534">
    <property type="component" value="Chromosome"/>
</dbReference>
<evidence type="ECO:0000313" key="2">
    <source>
        <dbReference type="EMBL" id="UOP05149.1"/>
    </source>
</evidence>
<dbReference type="SUPFAM" id="SSF52518">
    <property type="entry name" value="Thiamin diphosphate-binding fold (THDP-binding)"/>
    <property type="match status" value="1"/>
</dbReference>
<accession>A0A8T9MV44</accession>